<proteinExistence type="inferred from homology"/>
<dbReference type="Proteomes" id="UP000663823">
    <property type="component" value="Unassembled WGS sequence"/>
</dbReference>
<dbReference type="EMBL" id="CAJOAX010000002">
    <property type="protein sequence ID" value="CAF3473286.1"/>
    <property type="molecule type" value="Genomic_DNA"/>
</dbReference>
<organism evidence="4 8">
    <name type="scientific">Rotaria sordida</name>
    <dbReference type="NCBI Taxonomy" id="392033"/>
    <lineage>
        <taxon>Eukaryota</taxon>
        <taxon>Metazoa</taxon>
        <taxon>Spiralia</taxon>
        <taxon>Gnathifera</taxon>
        <taxon>Rotifera</taxon>
        <taxon>Eurotatoria</taxon>
        <taxon>Bdelloidea</taxon>
        <taxon>Philodinida</taxon>
        <taxon>Philodinidae</taxon>
        <taxon>Rotaria</taxon>
    </lineage>
</organism>
<dbReference type="InterPro" id="IPR037175">
    <property type="entry name" value="KFase_sf"/>
</dbReference>
<feature type="transmembrane region" description="Helical" evidence="2">
    <location>
        <begin position="271"/>
        <end position="291"/>
    </location>
</feature>
<dbReference type="Pfam" id="PF04199">
    <property type="entry name" value="Cyclase"/>
    <property type="match status" value="1"/>
</dbReference>
<evidence type="ECO:0000313" key="7">
    <source>
        <dbReference type="EMBL" id="CAF3596378.1"/>
    </source>
</evidence>
<comment type="caution">
    <text evidence="4">The sequence shown here is derived from an EMBL/GenBank/DDBJ whole genome shotgun (WGS) entry which is preliminary data.</text>
</comment>
<dbReference type="Proteomes" id="UP000663882">
    <property type="component" value="Unassembled WGS sequence"/>
</dbReference>
<keyword evidence="3" id="KW-0732">Signal</keyword>
<dbReference type="Gene3D" id="3.50.30.50">
    <property type="entry name" value="Putative cyclase"/>
    <property type="match status" value="1"/>
</dbReference>
<dbReference type="EMBL" id="CAJNOU010002047">
    <property type="protein sequence ID" value="CAF1284358.1"/>
    <property type="molecule type" value="Genomic_DNA"/>
</dbReference>
<feature type="chain" id="PRO_5036222932" description="Kynurenine formamidase" evidence="3">
    <location>
        <begin position="19"/>
        <end position="302"/>
    </location>
</feature>
<evidence type="ECO:0000313" key="5">
    <source>
        <dbReference type="EMBL" id="CAF1284358.1"/>
    </source>
</evidence>
<dbReference type="PANTHER" id="PTHR31118">
    <property type="entry name" value="CYCLASE-LIKE PROTEIN 2"/>
    <property type="match status" value="1"/>
</dbReference>
<accession>A0A813SKY2</accession>
<keyword evidence="2" id="KW-0472">Membrane</keyword>
<dbReference type="GO" id="GO:0004061">
    <property type="term" value="F:arylformamidase activity"/>
    <property type="evidence" value="ECO:0007669"/>
    <property type="project" value="InterPro"/>
</dbReference>
<evidence type="ECO:0000256" key="3">
    <source>
        <dbReference type="SAM" id="SignalP"/>
    </source>
</evidence>
<dbReference type="EMBL" id="CAJOBE010000208">
    <property type="protein sequence ID" value="CAF3596378.1"/>
    <property type="molecule type" value="Genomic_DNA"/>
</dbReference>
<dbReference type="PANTHER" id="PTHR31118:SF12">
    <property type="entry name" value="CYCLASE-LIKE PROTEIN 2"/>
    <property type="match status" value="1"/>
</dbReference>
<gene>
    <name evidence="7" type="ORF">FNK824_LOCUS3186</name>
    <name evidence="6" type="ORF">OTI717_LOCUS74</name>
    <name evidence="4" type="ORF">RFH988_LOCUS3793</name>
    <name evidence="5" type="ORF">SEV965_LOCUS25431</name>
</gene>
<dbReference type="Proteomes" id="UP000663889">
    <property type="component" value="Unassembled WGS sequence"/>
</dbReference>
<dbReference type="GO" id="GO:0019441">
    <property type="term" value="P:L-tryptophan catabolic process to kynurenine"/>
    <property type="evidence" value="ECO:0007669"/>
    <property type="project" value="InterPro"/>
</dbReference>
<dbReference type="InterPro" id="IPR007325">
    <property type="entry name" value="KFase/CYL"/>
</dbReference>
<dbReference type="AlphaFoldDB" id="A0A813SKY2"/>
<dbReference type="SUPFAM" id="SSF102198">
    <property type="entry name" value="Putative cyclase"/>
    <property type="match status" value="1"/>
</dbReference>
<evidence type="ECO:0000256" key="1">
    <source>
        <dbReference type="ARBA" id="ARBA00007865"/>
    </source>
</evidence>
<evidence type="ECO:0000256" key="2">
    <source>
        <dbReference type="SAM" id="Phobius"/>
    </source>
</evidence>
<protein>
    <recommendedName>
        <fullName evidence="9">Kynurenine formamidase</fullName>
    </recommendedName>
</protein>
<dbReference type="OrthoDB" id="7108654at2759"/>
<evidence type="ECO:0000313" key="6">
    <source>
        <dbReference type="EMBL" id="CAF3473286.1"/>
    </source>
</evidence>
<evidence type="ECO:0000313" key="4">
    <source>
        <dbReference type="EMBL" id="CAF0798463.1"/>
    </source>
</evidence>
<keyword evidence="2" id="KW-0812">Transmembrane</keyword>
<sequence>MQLFHLLFVFVNIKSIFSLINFDLTHTIKSTNPIFPGLTPFNFTQTFTSWRQDDSNEYYFMAANTFITGEHFGTHIDAPYHGSNTSWTITQIPFERLVSIQALIVDVSKKSSKVKNYQIKIEDLNENVMRQANGFYVLLFYTGKSKFWPNQDAYAGGHSREELDFPGLSAQLASYLVDKYSEKLVGVGIDTLSIDPGSSKHFSAHRILFKKNIYVLENVAALNHVLKYLSNRRETFFIFDVLPMKIEDGTGAPCRLVARVENFDDVSGGPFGFLIFCLLLAIIGIAAKVIYDFKLNMDKDFA</sequence>
<evidence type="ECO:0008006" key="9">
    <source>
        <dbReference type="Google" id="ProtNLM"/>
    </source>
</evidence>
<keyword evidence="2" id="KW-1133">Transmembrane helix</keyword>
<reference evidence="4" key="1">
    <citation type="submission" date="2021-02" db="EMBL/GenBank/DDBJ databases">
        <authorList>
            <person name="Nowell W R."/>
        </authorList>
    </citation>
    <scope>NUCLEOTIDE SEQUENCE</scope>
</reference>
<dbReference type="EMBL" id="CAJNOO010000094">
    <property type="protein sequence ID" value="CAF0798463.1"/>
    <property type="molecule type" value="Genomic_DNA"/>
</dbReference>
<name>A0A813SKY2_9BILA</name>
<comment type="similarity">
    <text evidence="1">Belongs to the Cyclase 1 superfamily.</text>
</comment>
<evidence type="ECO:0000313" key="8">
    <source>
        <dbReference type="Proteomes" id="UP000663882"/>
    </source>
</evidence>
<feature type="signal peptide" evidence="3">
    <location>
        <begin position="1"/>
        <end position="18"/>
    </location>
</feature>
<dbReference type="Proteomes" id="UP000663874">
    <property type="component" value="Unassembled WGS sequence"/>
</dbReference>